<name>A0A0A0JXK9_9MICO</name>
<evidence type="ECO:0000256" key="1">
    <source>
        <dbReference type="ARBA" id="ARBA00022801"/>
    </source>
</evidence>
<proteinExistence type="predicted"/>
<evidence type="ECO:0000313" key="3">
    <source>
        <dbReference type="EMBL" id="KGN41908.1"/>
    </source>
</evidence>
<dbReference type="Proteomes" id="UP000030013">
    <property type="component" value="Unassembled WGS sequence"/>
</dbReference>
<dbReference type="InterPro" id="IPR005754">
    <property type="entry name" value="Sortase"/>
</dbReference>
<dbReference type="RefSeq" id="WP_052112692.1">
    <property type="nucleotide sequence ID" value="NZ_AVPL01000011.1"/>
</dbReference>
<comment type="caution">
    <text evidence="3">The sequence shown here is derived from an EMBL/GenBank/DDBJ whole genome shotgun (WGS) entry which is preliminary data.</text>
</comment>
<evidence type="ECO:0008006" key="5">
    <source>
        <dbReference type="Google" id="ProtNLM"/>
    </source>
</evidence>
<dbReference type="SUPFAM" id="SSF63817">
    <property type="entry name" value="Sortase"/>
    <property type="match status" value="1"/>
</dbReference>
<reference evidence="3 4" key="1">
    <citation type="submission" date="2013-08" db="EMBL/GenBank/DDBJ databases">
        <title>The genome sequence of Knoellia aerolata.</title>
        <authorList>
            <person name="Zhu W."/>
            <person name="Wang G."/>
        </authorList>
    </citation>
    <scope>NUCLEOTIDE SEQUENCE [LARGE SCALE GENOMIC DNA]</scope>
    <source>
        <strain evidence="3 4">DSM 18566</strain>
    </source>
</reference>
<accession>A0A0A0JXK9</accession>
<dbReference type="eggNOG" id="COG3764">
    <property type="taxonomic scope" value="Bacteria"/>
</dbReference>
<dbReference type="GO" id="GO:0016787">
    <property type="term" value="F:hydrolase activity"/>
    <property type="evidence" value="ECO:0007669"/>
    <property type="project" value="UniProtKB-KW"/>
</dbReference>
<dbReference type="Pfam" id="PF04203">
    <property type="entry name" value="Sortase"/>
    <property type="match status" value="1"/>
</dbReference>
<dbReference type="EMBL" id="AVPL01000011">
    <property type="protein sequence ID" value="KGN41908.1"/>
    <property type="molecule type" value="Genomic_DNA"/>
</dbReference>
<dbReference type="STRING" id="1385519.N801_04280"/>
<evidence type="ECO:0000313" key="4">
    <source>
        <dbReference type="Proteomes" id="UP000030013"/>
    </source>
</evidence>
<dbReference type="InterPro" id="IPR042001">
    <property type="entry name" value="Sortase_F"/>
</dbReference>
<feature type="active site" description="Acyl-thioester intermediate" evidence="2">
    <location>
        <position position="121"/>
    </location>
</feature>
<evidence type="ECO:0000256" key="2">
    <source>
        <dbReference type="PIRSR" id="PIRSR605754-1"/>
    </source>
</evidence>
<dbReference type="CDD" id="cd05829">
    <property type="entry name" value="Sortase_F"/>
    <property type="match status" value="1"/>
</dbReference>
<feature type="active site" description="Proton donor/acceptor" evidence="2">
    <location>
        <position position="53"/>
    </location>
</feature>
<organism evidence="3 4">
    <name type="scientific">Knoellia aerolata DSM 18566</name>
    <dbReference type="NCBI Taxonomy" id="1385519"/>
    <lineage>
        <taxon>Bacteria</taxon>
        <taxon>Bacillati</taxon>
        <taxon>Actinomycetota</taxon>
        <taxon>Actinomycetes</taxon>
        <taxon>Micrococcales</taxon>
        <taxon>Intrasporangiaceae</taxon>
        <taxon>Knoellia</taxon>
    </lineage>
</organism>
<keyword evidence="1" id="KW-0378">Hydrolase</keyword>
<sequence>MSFLAPSIDVAGPLRRTSAVNGVVNPPSGTLAWVSGYGRVRPGEVGTAVIAGHVVNGRRADVFYDLQSIRRGDKVTVFDAAGKGVVYTVTATRVATKLAVSRDAAVWGANRSVKRIALITCDDDDGFRADGHRVSNFVAIAEAR</sequence>
<dbReference type="Gene3D" id="2.40.260.10">
    <property type="entry name" value="Sortase"/>
    <property type="match status" value="1"/>
</dbReference>
<dbReference type="InterPro" id="IPR023365">
    <property type="entry name" value="Sortase_dom-sf"/>
</dbReference>
<protein>
    <recommendedName>
        <fullName evidence="5">Peptidase C60</fullName>
    </recommendedName>
</protein>
<gene>
    <name evidence="3" type="ORF">N801_04280</name>
</gene>
<keyword evidence="4" id="KW-1185">Reference proteome</keyword>
<dbReference type="AlphaFoldDB" id="A0A0A0JXK9"/>